<dbReference type="CDD" id="cd20545">
    <property type="entry name" value="CYCLIN_SpCG1C-like_rpt1"/>
    <property type="match status" value="1"/>
</dbReference>
<dbReference type="InterPro" id="IPR006671">
    <property type="entry name" value="Cyclin_N"/>
</dbReference>
<dbReference type="FunFam" id="1.10.472.10:FF:000072">
    <property type="entry name" value="Cyclin Pch1"/>
    <property type="match status" value="1"/>
</dbReference>
<evidence type="ECO:0000259" key="4">
    <source>
        <dbReference type="SMART" id="SM00385"/>
    </source>
</evidence>
<dbReference type="SMART" id="SM00385">
    <property type="entry name" value="CYCLIN"/>
    <property type="match status" value="2"/>
</dbReference>
<keyword evidence="3" id="KW-0195">Cyclin</keyword>
<dbReference type="InterPro" id="IPR013763">
    <property type="entry name" value="Cyclin-like_dom"/>
</dbReference>
<accession>A0A6A6HH73</accession>
<dbReference type="InterPro" id="IPR043198">
    <property type="entry name" value="Cyclin/Ssn8"/>
</dbReference>
<feature type="domain" description="Cyclin-like" evidence="4">
    <location>
        <begin position="178"/>
        <end position="265"/>
    </location>
</feature>
<dbReference type="Proteomes" id="UP000800092">
    <property type="component" value="Unassembled WGS sequence"/>
</dbReference>
<dbReference type="SUPFAM" id="SSF47954">
    <property type="entry name" value="Cyclin-like"/>
    <property type="match status" value="2"/>
</dbReference>
<organism evidence="5 6">
    <name type="scientific">Viridothelium virens</name>
    <name type="common">Speckled blister lichen</name>
    <name type="synonym">Trypethelium virens</name>
    <dbReference type="NCBI Taxonomy" id="1048519"/>
    <lineage>
        <taxon>Eukaryota</taxon>
        <taxon>Fungi</taxon>
        <taxon>Dikarya</taxon>
        <taxon>Ascomycota</taxon>
        <taxon>Pezizomycotina</taxon>
        <taxon>Dothideomycetes</taxon>
        <taxon>Dothideomycetes incertae sedis</taxon>
        <taxon>Trypetheliales</taxon>
        <taxon>Trypetheliaceae</taxon>
        <taxon>Viridothelium</taxon>
    </lineage>
</organism>
<evidence type="ECO:0000313" key="5">
    <source>
        <dbReference type="EMBL" id="KAF2236800.1"/>
    </source>
</evidence>
<evidence type="ECO:0000256" key="2">
    <source>
        <dbReference type="ARBA" id="ARBA00014912"/>
    </source>
</evidence>
<protein>
    <recommendedName>
        <fullName evidence="2">RNA polymerase II holoenzyme cyclin-like subunit</fullName>
    </recommendedName>
</protein>
<feature type="non-terminal residue" evidence="5">
    <location>
        <position position="1"/>
    </location>
</feature>
<dbReference type="Gene3D" id="1.10.472.10">
    <property type="entry name" value="Cyclin-like"/>
    <property type="match status" value="2"/>
</dbReference>
<evidence type="ECO:0000313" key="6">
    <source>
        <dbReference type="Proteomes" id="UP000800092"/>
    </source>
</evidence>
<dbReference type="EMBL" id="ML991783">
    <property type="protein sequence ID" value="KAF2236800.1"/>
    <property type="molecule type" value="Genomic_DNA"/>
</dbReference>
<gene>
    <name evidence="5" type="ORF">EV356DRAFT_429896</name>
</gene>
<sequence>PVLPSSQPAARHPPTLPYKVLEETEKQWLFSEDELRRTPSVADGMTPETERELRGKGVNFISQVGIMLKLPQLTLSTAAVFFNRFLMRNSLVDKPGRKALHHYQVAATAVFLATKVEENCRKVKELVIACCRVAQKNPNLIVDEQSKDYWRWKDTILLNEDVLLENLCFDLTIEAPHKIFYEYLKLHGVEHHRELRNAGWAFLNDAILTQLCLLFPSRTIAAAALYCAARYCAVAFPDSPPGRPWWEMHGVRLTDIRRACKYMVNCYENTPLRPGMEAIYVSLRSP</sequence>
<name>A0A6A6HH73_VIRVR</name>
<feature type="non-terminal residue" evidence="5">
    <location>
        <position position="286"/>
    </location>
</feature>
<feature type="domain" description="Cyclin-like" evidence="4">
    <location>
        <begin position="59"/>
        <end position="165"/>
    </location>
</feature>
<dbReference type="OrthoDB" id="25002at2759"/>
<dbReference type="CDD" id="cd20546">
    <property type="entry name" value="CYCLIN_SpCG1C_ScCTK2-like_rpt2"/>
    <property type="match status" value="1"/>
</dbReference>
<dbReference type="InterPro" id="IPR036915">
    <property type="entry name" value="Cyclin-like_sf"/>
</dbReference>
<evidence type="ECO:0000256" key="1">
    <source>
        <dbReference type="ARBA" id="ARBA00008638"/>
    </source>
</evidence>
<proteinExistence type="inferred from homology"/>
<dbReference type="GO" id="GO:0006357">
    <property type="term" value="P:regulation of transcription by RNA polymerase II"/>
    <property type="evidence" value="ECO:0007669"/>
    <property type="project" value="InterPro"/>
</dbReference>
<reference evidence="5" key="1">
    <citation type="journal article" date="2020" name="Stud. Mycol.">
        <title>101 Dothideomycetes genomes: a test case for predicting lifestyles and emergence of pathogens.</title>
        <authorList>
            <person name="Haridas S."/>
            <person name="Albert R."/>
            <person name="Binder M."/>
            <person name="Bloem J."/>
            <person name="Labutti K."/>
            <person name="Salamov A."/>
            <person name="Andreopoulos B."/>
            <person name="Baker S."/>
            <person name="Barry K."/>
            <person name="Bills G."/>
            <person name="Bluhm B."/>
            <person name="Cannon C."/>
            <person name="Castanera R."/>
            <person name="Culley D."/>
            <person name="Daum C."/>
            <person name="Ezra D."/>
            <person name="Gonzalez J."/>
            <person name="Henrissat B."/>
            <person name="Kuo A."/>
            <person name="Liang C."/>
            <person name="Lipzen A."/>
            <person name="Lutzoni F."/>
            <person name="Magnuson J."/>
            <person name="Mondo S."/>
            <person name="Nolan M."/>
            <person name="Ohm R."/>
            <person name="Pangilinan J."/>
            <person name="Park H.-J."/>
            <person name="Ramirez L."/>
            <person name="Alfaro M."/>
            <person name="Sun H."/>
            <person name="Tritt A."/>
            <person name="Yoshinaga Y."/>
            <person name="Zwiers L.-H."/>
            <person name="Turgeon B."/>
            <person name="Goodwin S."/>
            <person name="Spatafora J."/>
            <person name="Crous P."/>
            <person name="Grigoriev I."/>
        </authorList>
    </citation>
    <scope>NUCLEOTIDE SEQUENCE</scope>
    <source>
        <strain evidence="5">Tuck. ex Michener</strain>
    </source>
</reference>
<keyword evidence="6" id="KW-1185">Reference proteome</keyword>
<comment type="similarity">
    <text evidence="1">Belongs to the cyclin family. Cyclin C subfamily.</text>
</comment>
<dbReference type="PIRSF" id="PIRSF036580">
    <property type="entry name" value="Cyclin_L"/>
    <property type="match status" value="1"/>
</dbReference>
<dbReference type="AlphaFoldDB" id="A0A6A6HH73"/>
<dbReference type="PANTHER" id="PTHR10026">
    <property type="entry name" value="CYCLIN"/>
    <property type="match status" value="1"/>
</dbReference>
<evidence type="ECO:0000256" key="3">
    <source>
        <dbReference type="RuleBase" id="RU000383"/>
    </source>
</evidence>
<dbReference type="Pfam" id="PF00134">
    <property type="entry name" value="Cyclin_N"/>
    <property type="match status" value="1"/>
</dbReference>
<dbReference type="GO" id="GO:0016538">
    <property type="term" value="F:cyclin-dependent protein serine/threonine kinase regulator activity"/>
    <property type="evidence" value="ECO:0007669"/>
    <property type="project" value="InterPro"/>
</dbReference>